<dbReference type="EMBL" id="BK015053">
    <property type="protein sequence ID" value="DAD89142.1"/>
    <property type="molecule type" value="Genomic_DNA"/>
</dbReference>
<accession>A0A8S5N3F3</accession>
<proteinExistence type="predicted"/>
<protein>
    <submittedName>
        <fullName evidence="1">Uncharacterized protein</fullName>
    </submittedName>
</protein>
<name>A0A8S5N3F3_9CAUD</name>
<reference evidence="1" key="1">
    <citation type="journal article" date="2021" name="Proc. Natl. Acad. Sci. U.S.A.">
        <title>A Catalog of Tens of Thousands of Viruses from Human Metagenomes Reveals Hidden Associations with Chronic Diseases.</title>
        <authorList>
            <person name="Tisza M.J."/>
            <person name="Buck C.B."/>
        </authorList>
    </citation>
    <scope>NUCLEOTIDE SEQUENCE</scope>
    <source>
        <strain evidence="1">CtlSa24</strain>
    </source>
</reference>
<sequence length="46" mass="5275">MKLRKQLHQSQSWKRCIHVGSMDDCQQVPHRNYESGSSPLAAIPLI</sequence>
<organism evidence="1">
    <name type="scientific">Siphoviridae sp. ctlSa24</name>
    <dbReference type="NCBI Taxonomy" id="2826447"/>
    <lineage>
        <taxon>Viruses</taxon>
        <taxon>Duplodnaviria</taxon>
        <taxon>Heunggongvirae</taxon>
        <taxon>Uroviricota</taxon>
        <taxon>Caudoviricetes</taxon>
    </lineage>
</organism>
<evidence type="ECO:0000313" key="1">
    <source>
        <dbReference type="EMBL" id="DAD89142.1"/>
    </source>
</evidence>